<accession>A0A8S9N192</accession>
<reference evidence="1" key="1">
    <citation type="submission" date="2019-12" db="EMBL/GenBank/DDBJ databases">
        <title>Genome sequencing and annotation of Brassica cretica.</title>
        <authorList>
            <person name="Studholme D.J."/>
            <person name="Sarris P."/>
        </authorList>
    </citation>
    <scope>NUCLEOTIDE SEQUENCE</scope>
    <source>
        <strain evidence="1">PFS-109/04</strain>
        <tissue evidence="1">Leaf</tissue>
    </source>
</reference>
<name>A0A8S9N192_BRACR</name>
<evidence type="ECO:0000313" key="1">
    <source>
        <dbReference type="EMBL" id="KAF3487097.1"/>
    </source>
</evidence>
<dbReference type="EMBL" id="QGKX02002183">
    <property type="protein sequence ID" value="KAF3487097.1"/>
    <property type="molecule type" value="Genomic_DNA"/>
</dbReference>
<dbReference type="AlphaFoldDB" id="A0A8S9N192"/>
<proteinExistence type="predicted"/>
<gene>
    <name evidence="1" type="ORF">F2Q69_00055256</name>
</gene>
<sequence>MPSRLLPRLGPARRRHRPLHTRARTCSLLSSPPDLPLLHLLPPSRRRRVFFPSLLCRGGESMSVSASSAVKLNPKSFHTRAFLPLVANDSWAGHTRAPCWLRRC</sequence>
<evidence type="ECO:0000313" key="2">
    <source>
        <dbReference type="Proteomes" id="UP000712600"/>
    </source>
</evidence>
<organism evidence="1 2">
    <name type="scientific">Brassica cretica</name>
    <name type="common">Mustard</name>
    <dbReference type="NCBI Taxonomy" id="69181"/>
    <lineage>
        <taxon>Eukaryota</taxon>
        <taxon>Viridiplantae</taxon>
        <taxon>Streptophyta</taxon>
        <taxon>Embryophyta</taxon>
        <taxon>Tracheophyta</taxon>
        <taxon>Spermatophyta</taxon>
        <taxon>Magnoliopsida</taxon>
        <taxon>eudicotyledons</taxon>
        <taxon>Gunneridae</taxon>
        <taxon>Pentapetalae</taxon>
        <taxon>rosids</taxon>
        <taxon>malvids</taxon>
        <taxon>Brassicales</taxon>
        <taxon>Brassicaceae</taxon>
        <taxon>Brassiceae</taxon>
        <taxon>Brassica</taxon>
    </lineage>
</organism>
<dbReference type="Proteomes" id="UP000712600">
    <property type="component" value="Unassembled WGS sequence"/>
</dbReference>
<comment type="caution">
    <text evidence="1">The sequence shown here is derived from an EMBL/GenBank/DDBJ whole genome shotgun (WGS) entry which is preliminary data.</text>
</comment>
<protein>
    <submittedName>
        <fullName evidence="1">Uncharacterized protein</fullName>
    </submittedName>
</protein>